<keyword evidence="1" id="KW-0677">Repeat</keyword>
<evidence type="ECO:0000259" key="5">
    <source>
        <dbReference type="Pfam" id="PF23559"/>
    </source>
</evidence>
<accession>A0A328DEH7</accession>
<dbReference type="PANTHER" id="PTHR47186:SF3">
    <property type="entry name" value="OS09G0267800 PROTEIN"/>
    <property type="match status" value="1"/>
</dbReference>
<reference evidence="8 9" key="1">
    <citation type="submission" date="2018-06" db="EMBL/GenBank/DDBJ databases">
        <title>The Genome of Cuscuta australis (Dodder) Provides Insight into the Evolution of Plant Parasitism.</title>
        <authorList>
            <person name="Liu H."/>
        </authorList>
    </citation>
    <scope>NUCLEOTIDE SEQUENCE [LARGE SCALE GENOMIC DNA]</scope>
    <source>
        <strain evidence="9">cv. Yunnan</strain>
        <tissue evidence="8">Vines</tissue>
    </source>
</reference>
<evidence type="ECO:0000259" key="6">
    <source>
        <dbReference type="Pfam" id="PF23598"/>
    </source>
</evidence>
<name>A0A328DEH7_9ASTE</name>
<dbReference type="Pfam" id="PF23598">
    <property type="entry name" value="LRR_14"/>
    <property type="match status" value="1"/>
</dbReference>
<dbReference type="Gene3D" id="3.80.10.10">
    <property type="entry name" value="Ribonuclease Inhibitor"/>
    <property type="match status" value="2"/>
</dbReference>
<evidence type="ECO:0000313" key="8">
    <source>
        <dbReference type="EMBL" id="RAL44302.1"/>
    </source>
</evidence>
<feature type="region of interest" description="Disordered" evidence="4">
    <location>
        <begin position="528"/>
        <end position="591"/>
    </location>
</feature>
<evidence type="ECO:0000256" key="2">
    <source>
        <dbReference type="ARBA" id="ARBA00022741"/>
    </source>
</evidence>
<keyword evidence="9" id="KW-1185">Reference proteome</keyword>
<evidence type="ECO:0000313" key="9">
    <source>
        <dbReference type="Proteomes" id="UP000249390"/>
    </source>
</evidence>
<feature type="domain" description="Disease resistance protein winged helix" evidence="5">
    <location>
        <begin position="1"/>
        <end position="71"/>
    </location>
</feature>
<evidence type="ECO:0000259" key="7">
    <source>
        <dbReference type="Pfam" id="PF25019"/>
    </source>
</evidence>
<dbReference type="Pfam" id="PF25019">
    <property type="entry name" value="LRR_R13L1-DRL21"/>
    <property type="match status" value="1"/>
</dbReference>
<comment type="caution">
    <text evidence="8">The sequence shown here is derived from an EMBL/GenBank/DDBJ whole genome shotgun (WGS) entry which is preliminary data.</text>
</comment>
<dbReference type="InterPro" id="IPR055414">
    <property type="entry name" value="LRR_R13L4/SHOC2-like"/>
</dbReference>
<dbReference type="InterPro" id="IPR056789">
    <property type="entry name" value="LRR_R13L1-DRL21"/>
</dbReference>
<dbReference type="InterPro" id="IPR058922">
    <property type="entry name" value="WHD_DRP"/>
</dbReference>
<gene>
    <name evidence="8" type="ORF">DM860_015662</name>
</gene>
<evidence type="ECO:0000256" key="3">
    <source>
        <dbReference type="ARBA" id="ARBA00022840"/>
    </source>
</evidence>
<dbReference type="PANTHER" id="PTHR47186">
    <property type="entry name" value="LEUCINE-RICH REPEAT-CONTAINING PROTEIN 57"/>
    <property type="match status" value="1"/>
</dbReference>
<dbReference type="EMBL" id="NQVE01000146">
    <property type="protein sequence ID" value="RAL44302.1"/>
    <property type="molecule type" value="Genomic_DNA"/>
</dbReference>
<sequence length="591" mass="65351">MFHKTFQFKKEDLVQLWVSEGLIKPNGITRVEDVDSGIEFFDILLQNSIFELSNDDATRPLYRMHNAFFALANFISHEEVFQMEDDDQQLALCNFGNVRRMSLCWNERNQQKSLEFLPKCRRLRTLVVRVLSLSSSGITMLPTTIKELKHLRHLDVSETGIEMLPDEITLLHGMEFLKLNYCFKLTKLSRDMKNLTNLCHLEFDMDRINAMPAGFGKLTCLQTLSGFRVGENGGECIKELKELNFLHGSLCIAGLENVVSNDQACKAMLENKSFLEGLEFQWKNVINDVQSSEVLCGLKPHSGIKNLTINGYGSVMFPTWFGEPSLYPRIQSIVLNHCMSCKLFPDLGSLPMLKSLYIGQMRDLMEFDCSERGLYPSLQALVFCDMDKLQVVKGLKVGHMANLSTLIFENCPNLVSLPVLHHCLNLMLLNIFNCPKIQQLPIEGLPKSLKSLTIKGCSNLSQQCAGGVDYSIIQSIPEVRDYLALLFGNSGGDNQNKGAASGESGGRSAVGGDGGGIGVTVSSGCGDDNIGNGGGMGGSDHSDSGSARGSGNNIGKVSAKKINKEETFSRLWPSQGNERDWLEGNESVGQN</sequence>
<feature type="domain" description="Disease resistance R13L4/SHOC-2-like LRR" evidence="6">
    <location>
        <begin position="88"/>
        <end position="202"/>
    </location>
</feature>
<dbReference type="InterPro" id="IPR032675">
    <property type="entry name" value="LRR_dom_sf"/>
</dbReference>
<dbReference type="Proteomes" id="UP000249390">
    <property type="component" value="Unassembled WGS sequence"/>
</dbReference>
<protein>
    <recommendedName>
        <fullName evidence="10">NB-ARC domain-containing protein</fullName>
    </recommendedName>
</protein>
<keyword evidence="3" id="KW-0067">ATP-binding</keyword>
<dbReference type="Pfam" id="PF23559">
    <property type="entry name" value="WHD_DRP"/>
    <property type="match status" value="1"/>
</dbReference>
<keyword evidence="2" id="KW-0547">Nucleotide-binding</keyword>
<dbReference type="AlphaFoldDB" id="A0A328DEH7"/>
<proteinExistence type="predicted"/>
<evidence type="ECO:0008006" key="10">
    <source>
        <dbReference type="Google" id="ProtNLM"/>
    </source>
</evidence>
<organism evidence="8 9">
    <name type="scientific">Cuscuta australis</name>
    <dbReference type="NCBI Taxonomy" id="267555"/>
    <lineage>
        <taxon>Eukaryota</taxon>
        <taxon>Viridiplantae</taxon>
        <taxon>Streptophyta</taxon>
        <taxon>Embryophyta</taxon>
        <taxon>Tracheophyta</taxon>
        <taxon>Spermatophyta</taxon>
        <taxon>Magnoliopsida</taxon>
        <taxon>eudicotyledons</taxon>
        <taxon>Gunneridae</taxon>
        <taxon>Pentapetalae</taxon>
        <taxon>asterids</taxon>
        <taxon>lamiids</taxon>
        <taxon>Solanales</taxon>
        <taxon>Convolvulaceae</taxon>
        <taxon>Cuscuteae</taxon>
        <taxon>Cuscuta</taxon>
        <taxon>Cuscuta subgen. Grammica</taxon>
        <taxon>Cuscuta sect. Cleistogrammica</taxon>
    </lineage>
</organism>
<dbReference type="SUPFAM" id="SSF52058">
    <property type="entry name" value="L domain-like"/>
    <property type="match status" value="1"/>
</dbReference>
<feature type="domain" description="R13L1/DRL21-like LRR repeat region" evidence="7">
    <location>
        <begin position="237"/>
        <end position="361"/>
    </location>
</feature>
<evidence type="ECO:0000256" key="4">
    <source>
        <dbReference type="SAM" id="MobiDB-lite"/>
    </source>
</evidence>
<evidence type="ECO:0000256" key="1">
    <source>
        <dbReference type="ARBA" id="ARBA00022737"/>
    </source>
</evidence>